<sequence length="172" mass="19803">MSVRREPTASSDAFMPLRCHTMLFVRKVDLSPSLKMTSSPHMLHLVPDIYRAPAPDTAPDCYKCGKPSILRITRISNRKGNARRPYYKCQSCDKFLVFKDERGNDPRNPPCHCRVSSKMQIAGREKRVSRGLHYVCRLGQCDFYDTARDSSEIQLAIDEEWIVDMFIRSCVI</sequence>
<dbReference type="EMBL" id="PDND01000003">
    <property type="protein sequence ID" value="PGH36858.1"/>
    <property type="molecule type" value="Genomic_DNA"/>
</dbReference>
<keyword evidence="3" id="KW-1185">Reference proteome</keyword>
<dbReference type="InterPro" id="IPR056444">
    <property type="entry name" value="Zn_ribbon_GRF_2"/>
</dbReference>
<proteinExistence type="predicted"/>
<feature type="domain" description="GRF-like zinc ribbon" evidence="1">
    <location>
        <begin position="58"/>
        <end position="102"/>
    </location>
</feature>
<dbReference type="AlphaFoldDB" id="A0A2B7ZUF4"/>
<comment type="caution">
    <text evidence="2">The sequence shown here is derived from an EMBL/GenBank/DDBJ whole genome shotgun (WGS) entry which is preliminary data.</text>
</comment>
<evidence type="ECO:0000259" key="1">
    <source>
        <dbReference type="Pfam" id="PF23549"/>
    </source>
</evidence>
<dbReference type="Proteomes" id="UP000226031">
    <property type="component" value="Unassembled WGS sequence"/>
</dbReference>
<evidence type="ECO:0000313" key="3">
    <source>
        <dbReference type="Proteomes" id="UP000226031"/>
    </source>
</evidence>
<protein>
    <recommendedName>
        <fullName evidence="1">GRF-like zinc ribbon domain-containing protein</fullName>
    </recommendedName>
</protein>
<evidence type="ECO:0000313" key="2">
    <source>
        <dbReference type="EMBL" id="PGH36858.1"/>
    </source>
</evidence>
<organism evidence="2 3">
    <name type="scientific">[Emmonsia] crescens</name>
    <dbReference type="NCBI Taxonomy" id="73230"/>
    <lineage>
        <taxon>Eukaryota</taxon>
        <taxon>Fungi</taxon>
        <taxon>Dikarya</taxon>
        <taxon>Ascomycota</taxon>
        <taxon>Pezizomycotina</taxon>
        <taxon>Eurotiomycetes</taxon>
        <taxon>Eurotiomycetidae</taxon>
        <taxon>Onygenales</taxon>
        <taxon>Ajellomycetaceae</taxon>
        <taxon>Emergomyces</taxon>
    </lineage>
</organism>
<accession>A0A2B7ZUF4</accession>
<name>A0A2B7ZUF4_9EURO</name>
<reference evidence="2 3" key="1">
    <citation type="submission" date="2017-10" db="EMBL/GenBank/DDBJ databases">
        <title>Comparative genomics in systemic dimorphic fungi from Ajellomycetaceae.</title>
        <authorList>
            <person name="Munoz J.F."/>
            <person name="Mcewen J.G."/>
            <person name="Clay O.K."/>
            <person name="Cuomo C.A."/>
        </authorList>
    </citation>
    <scope>NUCLEOTIDE SEQUENCE [LARGE SCALE GENOMIC DNA]</scope>
    <source>
        <strain evidence="2 3">UAMH4076</strain>
    </source>
</reference>
<gene>
    <name evidence="2" type="ORF">GX50_00316</name>
</gene>
<dbReference type="Pfam" id="PF23549">
    <property type="entry name" value="Zn_ribbon_GRF_2"/>
    <property type="match status" value="1"/>
</dbReference>